<dbReference type="Gene3D" id="3.20.20.100">
    <property type="entry name" value="NADP-dependent oxidoreductase domain"/>
    <property type="match status" value="1"/>
</dbReference>
<reference evidence="11 12" key="2">
    <citation type="journal article" date="2018" name="Elife">
        <title>Firefly genomes illuminate parallel origins of bioluminescence in beetles.</title>
        <authorList>
            <person name="Fallon T.R."/>
            <person name="Lower S.E."/>
            <person name="Chang C.H."/>
            <person name="Bessho-Uehara M."/>
            <person name="Martin G.J."/>
            <person name="Bewick A.J."/>
            <person name="Behringer M."/>
            <person name="Debat H.J."/>
            <person name="Wong I."/>
            <person name="Day J.C."/>
            <person name="Suvorov A."/>
            <person name="Silva C.J."/>
            <person name="Stanger-Hall K.F."/>
            <person name="Hall D.W."/>
            <person name="Schmitz R.J."/>
            <person name="Nelson D.R."/>
            <person name="Lewis S.M."/>
            <person name="Shigenobu S."/>
            <person name="Bybee S.M."/>
            <person name="Larracuente A.M."/>
            <person name="Oba Y."/>
            <person name="Weng J.K."/>
        </authorList>
    </citation>
    <scope>NUCLEOTIDE SEQUENCE [LARGE SCALE GENOMIC DNA]</scope>
    <source>
        <strain evidence="11">1611_PpyrPB1</strain>
        <tissue evidence="11">Whole body</tissue>
    </source>
</reference>
<evidence type="ECO:0000256" key="5">
    <source>
        <dbReference type="ARBA" id="ARBA00030406"/>
    </source>
</evidence>
<sequence>MEFQSSRLPLNNVIINTGNLLSLNDITKKPGQNTTEELVEALTITLKDFQSTNKIDSIEDHHLTITRPFEDLASKIAEHEINDLKIGLKIFVENDKEQQMVEAIEKTFKALNISSVQNVILSYNNKQSEGQNDVIGKIKNIWQTLEKFVQEKKILQIGISDVEELAFRTLYEWATVKPSIIQINLASCCVVPPTLQTFCKDNEVQLLTHSDPNDILPEQSIQGLFGAQLSLKWVVRFLVHIKCRGVLTTKGYLVSLCND</sequence>
<dbReference type="InterPro" id="IPR032963">
    <property type="entry name" value="Gclm"/>
</dbReference>
<dbReference type="FunCoup" id="A0A1Y1L5D9">
    <property type="interactions" value="1352"/>
</dbReference>
<comment type="similarity">
    <text evidence="2">Belongs to the aldo/keto reductase family. Glutamate--cysteine ligase light chain subfamily.</text>
</comment>
<dbReference type="EMBL" id="VVIM01000001">
    <property type="protein sequence ID" value="KAB0803323.1"/>
    <property type="molecule type" value="Genomic_DNA"/>
</dbReference>
<keyword evidence="12" id="KW-1185">Reference proteome</keyword>
<dbReference type="GO" id="GO:0017109">
    <property type="term" value="C:glutamate-cysteine ligase complex"/>
    <property type="evidence" value="ECO:0007669"/>
    <property type="project" value="TreeGrafter"/>
</dbReference>
<evidence type="ECO:0000256" key="4">
    <source>
        <dbReference type="ARBA" id="ARBA00022684"/>
    </source>
</evidence>
<evidence type="ECO:0000256" key="3">
    <source>
        <dbReference type="ARBA" id="ARBA00011532"/>
    </source>
</evidence>
<comment type="pathway">
    <text evidence="1">Sulfur metabolism; glutathione biosynthesis; glutathione from L-cysteine and L-glutamate: step 1/2.</text>
</comment>
<feature type="domain" description="NADP-dependent oxidoreductase" evidence="9">
    <location>
        <begin position="79"/>
        <end position="210"/>
    </location>
</feature>
<dbReference type="PANTHER" id="PTHR13295:SF4">
    <property type="entry name" value="GLUTAMATE--CYSTEINE LIGASE REGULATORY SUBUNIT"/>
    <property type="match status" value="1"/>
</dbReference>
<keyword evidence="4" id="KW-0317">Glutathione biosynthesis</keyword>
<accession>A0A1Y1L5D9</accession>
<dbReference type="InterPro" id="IPR023210">
    <property type="entry name" value="NADP_OxRdtase_dom"/>
</dbReference>
<evidence type="ECO:0000313" key="10">
    <source>
        <dbReference type="EMBL" id="JAV68892.1"/>
    </source>
</evidence>
<evidence type="ECO:0000259" key="9">
    <source>
        <dbReference type="Pfam" id="PF00248"/>
    </source>
</evidence>
<evidence type="ECO:0000256" key="2">
    <source>
        <dbReference type="ARBA" id="ARBA00008612"/>
    </source>
</evidence>
<evidence type="ECO:0000256" key="6">
    <source>
        <dbReference type="ARBA" id="ARBA00031154"/>
    </source>
</evidence>
<name>A0A1Y1L5D9_PHOPY</name>
<evidence type="ECO:0000313" key="11">
    <source>
        <dbReference type="EMBL" id="KAB0803323.1"/>
    </source>
</evidence>
<comment type="subunit">
    <text evidence="3">Heterodimer of a catalytic heavy chain and a regulatory light chain.</text>
</comment>
<reference evidence="11" key="3">
    <citation type="submission" date="2019-08" db="EMBL/GenBank/DDBJ databases">
        <authorList>
            <consortium name="Photinus pyralis genome working group"/>
            <person name="Fallon T.R."/>
            <person name="Sander Lower S.E."/>
            <person name="Weng J.-K."/>
        </authorList>
    </citation>
    <scope>NUCLEOTIDE SEQUENCE</scope>
    <source>
        <strain evidence="11">1611_PpyrPB1</strain>
        <tissue evidence="11">Whole body</tissue>
    </source>
</reference>
<dbReference type="Pfam" id="PF00248">
    <property type="entry name" value="Aldo_ket_red"/>
    <property type="match status" value="1"/>
</dbReference>
<dbReference type="InterPro" id="IPR036812">
    <property type="entry name" value="NAD(P)_OxRdtase_dom_sf"/>
</dbReference>
<reference evidence="10" key="1">
    <citation type="journal article" date="2016" name="Sci. Rep.">
        <title>Molecular characterization of firefly nuptial gifts: a multi-omics approach sheds light on postcopulatory sexual selection.</title>
        <authorList>
            <person name="Al-Wathiqui N."/>
            <person name="Fallon T.R."/>
            <person name="South A."/>
            <person name="Weng J.K."/>
            <person name="Lewis S.M."/>
        </authorList>
    </citation>
    <scope>NUCLEOTIDE SEQUENCE</scope>
</reference>
<dbReference type="OrthoDB" id="5596051at2759"/>
<dbReference type="SUPFAM" id="SSF51430">
    <property type="entry name" value="NAD(P)-linked oxidoreductase"/>
    <property type="match status" value="1"/>
</dbReference>
<organism evidence="10">
    <name type="scientific">Photinus pyralis</name>
    <name type="common">Common eastern firefly</name>
    <name type="synonym">Lampyris pyralis</name>
    <dbReference type="NCBI Taxonomy" id="7054"/>
    <lineage>
        <taxon>Eukaryota</taxon>
        <taxon>Metazoa</taxon>
        <taxon>Ecdysozoa</taxon>
        <taxon>Arthropoda</taxon>
        <taxon>Hexapoda</taxon>
        <taxon>Insecta</taxon>
        <taxon>Pterygota</taxon>
        <taxon>Neoptera</taxon>
        <taxon>Endopterygota</taxon>
        <taxon>Coleoptera</taxon>
        <taxon>Polyphaga</taxon>
        <taxon>Elateriformia</taxon>
        <taxon>Elateroidea</taxon>
        <taxon>Lampyridae</taxon>
        <taxon>Lampyrinae</taxon>
        <taxon>Photinus</taxon>
    </lineage>
</organism>
<dbReference type="UniPathway" id="UPA00142">
    <property type="reaction ID" value="UER00209"/>
</dbReference>
<protein>
    <recommendedName>
        <fullName evidence="7">GCS light chain</fullName>
    </recommendedName>
    <alternativeName>
        <fullName evidence="5">Gamma-ECS regulatory subunit</fullName>
    </alternativeName>
    <alternativeName>
        <fullName evidence="8">Gamma-glutamylcysteine synthetase regulatory subunit</fullName>
    </alternativeName>
    <alternativeName>
        <fullName evidence="6">Glutamate--cysteine ligase modifier subunit</fullName>
    </alternativeName>
</protein>
<evidence type="ECO:0000313" key="12">
    <source>
        <dbReference type="Proteomes" id="UP000327044"/>
    </source>
</evidence>
<dbReference type="AlphaFoldDB" id="A0A1Y1L5D9"/>
<dbReference type="EMBL" id="GEZM01063955">
    <property type="protein sequence ID" value="JAV68892.1"/>
    <property type="molecule type" value="Transcribed_RNA"/>
</dbReference>
<gene>
    <name evidence="11" type="ORF">PPYR_00293</name>
</gene>
<dbReference type="InParanoid" id="A0A1Y1L5D9"/>
<dbReference type="GO" id="GO:0006750">
    <property type="term" value="P:glutathione biosynthetic process"/>
    <property type="evidence" value="ECO:0007669"/>
    <property type="project" value="UniProtKB-UniPathway"/>
</dbReference>
<dbReference type="GO" id="GO:0030234">
    <property type="term" value="F:enzyme regulator activity"/>
    <property type="evidence" value="ECO:0007669"/>
    <property type="project" value="TreeGrafter"/>
</dbReference>
<dbReference type="Proteomes" id="UP000327044">
    <property type="component" value="Unassembled WGS sequence"/>
</dbReference>
<proteinExistence type="inferred from homology"/>
<dbReference type="GO" id="GO:0035226">
    <property type="term" value="F:glutamate-cysteine ligase catalytic subunit binding"/>
    <property type="evidence" value="ECO:0007669"/>
    <property type="project" value="InterPro"/>
</dbReference>
<evidence type="ECO:0000256" key="1">
    <source>
        <dbReference type="ARBA" id="ARBA00005006"/>
    </source>
</evidence>
<evidence type="ECO:0000256" key="7">
    <source>
        <dbReference type="ARBA" id="ARBA00031732"/>
    </source>
</evidence>
<evidence type="ECO:0000256" key="8">
    <source>
        <dbReference type="ARBA" id="ARBA00032926"/>
    </source>
</evidence>
<dbReference type="PANTHER" id="PTHR13295">
    <property type="entry name" value="GLUTAMATE CYSTEINE LIGASE REGULATORY SUBUNIT"/>
    <property type="match status" value="1"/>
</dbReference>